<accession>W4MEA6</accession>
<comment type="caution">
    <text evidence="1">The sequence shown here is derived from an EMBL/GenBank/DDBJ whole genome shotgun (WGS) entry which is preliminary data.</text>
</comment>
<protein>
    <submittedName>
        <fullName evidence="1">Uncharacterized protein</fullName>
    </submittedName>
</protein>
<proteinExistence type="predicted"/>
<organism evidence="1 2">
    <name type="scientific">Candidatus Entotheonella gemina</name>
    <dbReference type="NCBI Taxonomy" id="1429439"/>
    <lineage>
        <taxon>Bacteria</taxon>
        <taxon>Pseudomonadati</taxon>
        <taxon>Nitrospinota/Tectimicrobiota group</taxon>
        <taxon>Candidatus Tectimicrobiota</taxon>
        <taxon>Candidatus Entotheonellia</taxon>
        <taxon>Candidatus Entotheonellales</taxon>
        <taxon>Candidatus Entotheonellaceae</taxon>
        <taxon>Candidatus Entotheonella</taxon>
    </lineage>
</organism>
<dbReference type="AlphaFoldDB" id="W4MEA6"/>
<keyword evidence="2" id="KW-1185">Reference proteome</keyword>
<sequence>MKIYDASEFVTRSRVLMKGRRLRAVSFDNRGSAFSSVFTQDLFRKRGSPWLESK</sequence>
<dbReference type="HOGENOM" id="CLU_3041508_0_0_7"/>
<dbReference type="Proteomes" id="UP000019140">
    <property type="component" value="Unassembled WGS sequence"/>
</dbReference>
<evidence type="ECO:0000313" key="1">
    <source>
        <dbReference type="EMBL" id="ETX08515.1"/>
    </source>
</evidence>
<evidence type="ECO:0000313" key="2">
    <source>
        <dbReference type="Proteomes" id="UP000019140"/>
    </source>
</evidence>
<name>W4MEA6_9BACT</name>
<gene>
    <name evidence="1" type="ORF">ETSY2_04960</name>
</gene>
<dbReference type="EMBL" id="AZHX01000200">
    <property type="protein sequence ID" value="ETX08515.1"/>
    <property type="molecule type" value="Genomic_DNA"/>
</dbReference>
<reference evidence="1 2" key="1">
    <citation type="journal article" date="2014" name="Nature">
        <title>An environmental bacterial taxon with a large and distinct metabolic repertoire.</title>
        <authorList>
            <person name="Wilson M.C."/>
            <person name="Mori T."/>
            <person name="Ruckert C."/>
            <person name="Uria A.R."/>
            <person name="Helf M.J."/>
            <person name="Takada K."/>
            <person name="Gernert C."/>
            <person name="Steffens U.A."/>
            <person name="Heycke N."/>
            <person name="Schmitt S."/>
            <person name="Rinke C."/>
            <person name="Helfrich E.J."/>
            <person name="Brachmann A.O."/>
            <person name="Gurgui C."/>
            <person name="Wakimoto T."/>
            <person name="Kracht M."/>
            <person name="Crusemann M."/>
            <person name="Hentschel U."/>
            <person name="Abe I."/>
            <person name="Matsunaga S."/>
            <person name="Kalinowski J."/>
            <person name="Takeyama H."/>
            <person name="Piel J."/>
        </authorList>
    </citation>
    <scope>NUCLEOTIDE SEQUENCE [LARGE SCALE GENOMIC DNA]</scope>
    <source>
        <strain evidence="2">TSY2</strain>
    </source>
</reference>